<evidence type="ECO:0000256" key="5">
    <source>
        <dbReference type="ARBA" id="ARBA00023002"/>
    </source>
</evidence>
<evidence type="ECO:0000256" key="9">
    <source>
        <dbReference type="SAM" id="Phobius"/>
    </source>
</evidence>
<evidence type="ECO:0000256" key="7">
    <source>
        <dbReference type="RuleBase" id="RU000320"/>
    </source>
</evidence>
<evidence type="ECO:0000256" key="3">
    <source>
        <dbReference type="ARBA" id="ARBA00022692"/>
    </source>
</evidence>
<feature type="transmembrane region" description="Helical" evidence="9">
    <location>
        <begin position="412"/>
        <end position="434"/>
    </location>
</feature>
<proteinExistence type="predicted"/>
<dbReference type="PANTHER" id="PTHR42682">
    <property type="entry name" value="HYDROGENASE-4 COMPONENT F"/>
    <property type="match status" value="1"/>
</dbReference>
<feature type="transmembrane region" description="Helical" evidence="9">
    <location>
        <begin position="498"/>
        <end position="523"/>
    </location>
</feature>
<evidence type="ECO:0000256" key="6">
    <source>
        <dbReference type="ARBA" id="ARBA00023136"/>
    </source>
</evidence>
<feature type="transmembrane region" description="Helical" evidence="9">
    <location>
        <begin position="228"/>
        <end position="251"/>
    </location>
</feature>
<dbReference type="EMBL" id="JBBMFM010000042">
    <property type="protein sequence ID" value="MEQ2425813.1"/>
    <property type="molecule type" value="Genomic_DNA"/>
</dbReference>
<sequence>MMDTMDLVIPGFCGMGMHLRLDGFRLVYVLIAIVMWTVCGLFSLEYMRHYEKRGRYYVFFWITFLATAGVFLSADLYTTFIFFEIMSFTSYVWVAFDEKKESLRAAGTYLAVAVIGGLVMLMGLFLLYDMTGTLEIDGLAGAAETILSGNGVYGSQGPVRLYVAGGLLLFGFGAKAGCFPLHIWLPKAHPVAPAPASALLSGILTKAGVFGIVIVSCVMFQADRNWGLLVAVLGFITMFLGALLALFSVNLKRTLACSSVSQIGFILTGTGMCCLLKSVGAGNGLAVRGTFLHMVNHSMFKLVLFLCAGAVFMNLHQLDLNDIRGFGRRKPALLFCFLMGALGISGIPMWSGYVSKTLLHEGIVEYGEMLAQGIGTAFGGGIGSAGGGTYLAGIYGLGAVLGSPALWKAAEWLFLLTGGMTLAYMLKLFIALFVDRHPVRQQEFDAMSSGYMNPVSRAALCISAAVIPVFGSFPQLFMDRAADLGQGFFHGDLPGHKVSYFAAGNLKGAAITIGIGIVLYVVVVRGLLMEKAEVGEQVEEWEIDSGVDGRVDSRANGGVDSRANGGVDSGVNRGADSGADGGADSGVNRGADSGVNRGADSGANSGVNSRINRKLGSVYRYVDRWPKWLDLEELVYRPILAGALPGIFGAIFRFVDRYLVSTAVNLFLQISAVLCRTLDHMADGIILLARKTTHRQRNGEKVLGGNDRLAFILGHFIDDVASLGRRLPGRRKEREGKDSVIPRLIEGEEVLKRTGKLVEESFSFGLMLFCIGLCLTLGYLLVVFFRG</sequence>
<name>A0ABV1D5X9_9FIRM</name>
<feature type="transmembrane region" description="Helical" evidence="9">
    <location>
        <begin position="108"/>
        <end position="128"/>
    </location>
</feature>
<accession>A0ABV1D5X9</accession>
<feature type="transmembrane region" description="Helical" evidence="9">
    <location>
        <begin position="263"/>
        <end position="282"/>
    </location>
</feature>
<comment type="caution">
    <text evidence="11">The sequence shown here is derived from an EMBL/GenBank/DDBJ whole genome shotgun (WGS) entry which is preliminary data.</text>
</comment>
<evidence type="ECO:0000313" key="11">
    <source>
        <dbReference type="EMBL" id="MEQ2425813.1"/>
    </source>
</evidence>
<evidence type="ECO:0000256" key="8">
    <source>
        <dbReference type="SAM" id="MobiDB-lite"/>
    </source>
</evidence>
<feature type="transmembrane region" description="Helical" evidence="9">
    <location>
        <begin position="455"/>
        <end position="478"/>
    </location>
</feature>
<feature type="transmembrane region" description="Helical" evidence="9">
    <location>
        <begin position="26"/>
        <end position="44"/>
    </location>
</feature>
<feature type="transmembrane region" description="Helical" evidence="9">
    <location>
        <begin position="197"/>
        <end position="222"/>
    </location>
</feature>
<keyword evidence="12" id="KW-1185">Reference proteome</keyword>
<feature type="region of interest" description="Disordered" evidence="8">
    <location>
        <begin position="552"/>
        <end position="604"/>
    </location>
</feature>
<evidence type="ECO:0000256" key="4">
    <source>
        <dbReference type="ARBA" id="ARBA00022989"/>
    </source>
</evidence>
<feature type="domain" description="NADH:quinone oxidoreductase/Mrp antiporter transmembrane" evidence="10">
    <location>
        <begin position="73"/>
        <end position="374"/>
    </location>
</feature>
<evidence type="ECO:0000256" key="1">
    <source>
        <dbReference type="ARBA" id="ARBA00004651"/>
    </source>
</evidence>
<dbReference type="InterPro" id="IPR052175">
    <property type="entry name" value="ComplexI-like_HydComp"/>
</dbReference>
<organism evidence="11 12">
    <name type="scientific">Enterocloster hominis</name>
    <name type="common">ex Hitch et al. 2024</name>
    <dbReference type="NCBI Taxonomy" id="1917870"/>
    <lineage>
        <taxon>Bacteria</taxon>
        <taxon>Bacillati</taxon>
        <taxon>Bacillota</taxon>
        <taxon>Clostridia</taxon>
        <taxon>Lachnospirales</taxon>
        <taxon>Lachnospiraceae</taxon>
        <taxon>Enterocloster</taxon>
    </lineage>
</organism>
<feature type="transmembrane region" description="Helical" evidence="9">
    <location>
        <begin position="161"/>
        <end position="185"/>
    </location>
</feature>
<dbReference type="PRINTS" id="PR01437">
    <property type="entry name" value="NUOXDRDTASE4"/>
</dbReference>
<evidence type="ECO:0000259" key="10">
    <source>
        <dbReference type="Pfam" id="PF00361"/>
    </source>
</evidence>
<feature type="transmembrane region" description="Helical" evidence="9">
    <location>
        <begin position="332"/>
        <end position="350"/>
    </location>
</feature>
<dbReference type="PANTHER" id="PTHR42682:SF4">
    <property type="entry name" value="NADH-UBIQUINONE_PLASTOQUINONE"/>
    <property type="match status" value="1"/>
</dbReference>
<evidence type="ECO:0000256" key="2">
    <source>
        <dbReference type="ARBA" id="ARBA00022475"/>
    </source>
</evidence>
<dbReference type="RefSeq" id="WP_008720977.1">
    <property type="nucleotide sequence ID" value="NZ_JBBMFM010000042.1"/>
</dbReference>
<dbReference type="InterPro" id="IPR003918">
    <property type="entry name" value="NADH_UbQ_OxRdtase"/>
</dbReference>
<dbReference type="Pfam" id="PF00361">
    <property type="entry name" value="Proton_antipo_M"/>
    <property type="match status" value="1"/>
</dbReference>
<feature type="transmembrane region" description="Helical" evidence="9">
    <location>
        <begin position="302"/>
        <end position="320"/>
    </location>
</feature>
<comment type="subcellular location">
    <subcellularLocation>
        <location evidence="1">Cell membrane</location>
        <topology evidence="1">Multi-pass membrane protein</topology>
    </subcellularLocation>
    <subcellularLocation>
        <location evidence="7">Membrane</location>
        <topology evidence="7">Multi-pass membrane protein</topology>
    </subcellularLocation>
</comment>
<keyword evidence="5" id="KW-0560">Oxidoreductase</keyword>
<keyword evidence="3 7" id="KW-0812">Transmembrane</keyword>
<keyword evidence="2" id="KW-1003">Cell membrane</keyword>
<gene>
    <name evidence="11" type="ORF">WMQ36_12565</name>
</gene>
<dbReference type="Proteomes" id="UP001454086">
    <property type="component" value="Unassembled WGS sequence"/>
</dbReference>
<feature type="transmembrane region" description="Helical" evidence="9">
    <location>
        <begin position="56"/>
        <end position="74"/>
    </location>
</feature>
<reference evidence="11 12" key="1">
    <citation type="submission" date="2024-03" db="EMBL/GenBank/DDBJ databases">
        <title>Human intestinal bacterial collection.</title>
        <authorList>
            <person name="Pauvert C."/>
            <person name="Hitch T.C.A."/>
            <person name="Clavel T."/>
        </authorList>
    </citation>
    <scope>NUCLEOTIDE SEQUENCE [LARGE SCALE GENOMIC DNA]</scope>
    <source>
        <strain evidence="11 12">CLA-SR-H021</strain>
    </source>
</reference>
<keyword evidence="6 9" id="KW-0472">Membrane</keyword>
<keyword evidence="4 9" id="KW-1133">Transmembrane helix</keyword>
<protein>
    <submittedName>
        <fullName evidence="11">Complex I subunit 5 family protein</fullName>
    </submittedName>
</protein>
<dbReference type="InterPro" id="IPR001750">
    <property type="entry name" value="ND/Mrp_TM"/>
</dbReference>
<feature type="transmembrane region" description="Helical" evidence="9">
    <location>
        <begin position="762"/>
        <end position="785"/>
    </location>
</feature>
<evidence type="ECO:0000313" key="12">
    <source>
        <dbReference type="Proteomes" id="UP001454086"/>
    </source>
</evidence>